<dbReference type="SUPFAM" id="SSF48208">
    <property type="entry name" value="Six-hairpin glycosidases"/>
    <property type="match status" value="1"/>
</dbReference>
<dbReference type="InterPro" id="IPR008928">
    <property type="entry name" value="6-hairpin_glycosidase_sf"/>
</dbReference>
<feature type="signal peptide" evidence="1">
    <location>
        <begin position="1"/>
        <end position="25"/>
    </location>
</feature>
<evidence type="ECO:0000256" key="1">
    <source>
        <dbReference type="SAM" id="SignalP"/>
    </source>
</evidence>
<dbReference type="PROSITE" id="PS51318">
    <property type="entry name" value="TAT"/>
    <property type="match status" value="1"/>
</dbReference>
<dbReference type="OrthoDB" id="7936138at2"/>
<dbReference type="InterPro" id="IPR058347">
    <property type="entry name" value="DUF8034"/>
</dbReference>
<dbReference type="EMBL" id="PJRQ01000031">
    <property type="protein sequence ID" value="PLR12197.1"/>
    <property type="molecule type" value="Genomic_DNA"/>
</dbReference>
<dbReference type="KEGG" id="cfh:C1707_09825"/>
<dbReference type="InterPro" id="IPR006311">
    <property type="entry name" value="TAT_signal"/>
</dbReference>
<accession>A0A2N5CRN0</accession>
<feature type="chain" id="PRO_5044577797" evidence="1">
    <location>
        <begin position="26"/>
        <end position="614"/>
    </location>
</feature>
<dbReference type="RefSeq" id="WP_101713906.1">
    <property type="nucleotide sequence ID" value="NZ_CP026100.1"/>
</dbReference>
<dbReference type="Proteomes" id="UP000234483">
    <property type="component" value="Unassembled WGS sequence"/>
</dbReference>
<sequence length="614" mass="67992">MLSRRHVLAGASALVLAGIGGNASAAPAAFTVTTPMAAPEWALLQRELLRANEQACEAFFARYFDERGYLLAFERWGANDGPDDAIENVNDWPTLHALGAGDRVLELAQKAFEGNIRQYTAARTKDVPFARDGMYYKEFPVMSDWQHLSEGLSVFNLLGLSAPNDPRFRERAKRFSGFYTGEDPSTPNYDPKLNIIRSMITGSRGPMLRKATPLDWAGDPFDVTHFYMEHGERSYEETLAHYDEYGDVVGDSPLNLQATSLVMNAYMLDHEARYRDWILKYVDGWIERARANGDVIPSKVGLDGQVPKGRWWSGTYGWGFSPVVPQSGHREDRNRVPRAVVGFMNAYLLTGDDKYLDVWRRQNDVINGQKKVLDGKVSTPRMYGPKGWYGYAPGEYQLNGLEIWYLSMKASDRARAASHPWLDWLDGKDPSFPAKALRGDLERVQARAKAQRDDASTPDTRLADAALDINPASVTALIQLMEGGIHIARPPWSKSSPAQGGALHYARLRYFDPERRRAGVPPDVAALVETLTDDETVVSLVNLSPTAARMVTVQGGAYGEHQILGAAIGEGAVQAVDASAFTVRLAPGSGARLTLKMKRHANQPTLSFPWDRAG</sequence>
<organism evidence="3 4">
    <name type="scientific">Caulobacter flavus</name>
    <dbReference type="NCBI Taxonomy" id="1679497"/>
    <lineage>
        <taxon>Bacteria</taxon>
        <taxon>Pseudomonadati</taxon>
        <taxon>Pseudomonadota</taxon>
        <taxon>Alphaproteobacteria</taxon>
        <taxon>Caulobacterales</taxon>
        <taxon>Caulobacteraceae</taxon>
        <taxon>Caulobacter</taxon>
    </lineage>
</organism>
<dbReference type="GO" id="GO:0005975">
    <property type="term" value="P:carbohydrate metabolic process"/>
    <property type="evidence" value="ECO:0007669"/>
    <property type="project" value="InterPro"/>
</dbReference>
<dbReference type="EMBL" id="CP026100">
    <property type="protein sequence ID" value="AYV46539.1"/>
    <property type="molecule type" value="Genomic_DNA"/>
</dbReference>
<name>A0A2N5CRN0_9CAUL</name>
<keyword evidence="5" id="KW-1185">Reference proteome</keyword>
<dbReference type="AlphaFoldDB" id="A0A2N5CRN0"/>
<reference evidence="3 4" key="1">
    <citation type="submission" date="2017-12" db="EMBL/GenBank/DDBJ databases">
        <title>The genome sequence of Caulobacter flavus CGMCC1 15093.</title>
        <authorList>
            <person name="Gao J."/>
            <person name="Mao X."/>
            <person name="Sun J."/>
        </authorList>
    </citation>
    <scope>NUCLEOTIDE SEQUENCE [LARGE SCALE GENOMIC DNA]</scope>
    <source>
        <strain evidence="3 4">CGMCC1 15093</strain>
    </source>
</reference>
<evidence type="ECO:0000313" key="5">
    <source>
        <dbReference type="Proteomes" id="UP000281192"/>
    </source>
</evidence>
<dbReference type="Proteomes" id="UP000281192">
    <property type="component" value="Chromosome"/>
</dbReference>
<gene>
    <name evidence="2" type="ORF">C1707_09825</name>
    <name evidence="3" type="ORF">CFHF_15510</name>
</gene>
<evidence type="ECO:0000313" key="4">
    <source>
        <dbReference type="Proteomes" id="UP000234483"/>
    </source>
</evidence>
<reference evidence="2 5" key="2">
    <citation type="submission" date="2018-01" db="EMBL/GenBank/DDBJ databases">
        <title>Complete genome sequence of Caulobacter flavus RHGG3.</title>
        <authorList>
            <person name="Yang E."/>
        </authorList>
    </citation>
    <scope>NUCLEOTIDE SEQUENCE [LARGE SCALE GENOMIC DNA]</scope>
    <source>
        <strain evidence="2 5">RHGG3</strain>
    </source>
</reference>
<proteinExistence type="predicted"/>
<protein>
    <submittedName>
        <fullName evidence="3">Uncharacterized protein</fullName>
    </submittedName>
</protein>
<evidence type="ECO:0000313" key="2">
    <source>
        <dbReference type="EMBL" id="AYV46539.1"/>
    </source>
</evidence>
<dbReference type="Pfam" id="PF26099">
    <property type="entry name" value="DUF8034"/>
    <property type="match status" value="1"/>
</dbReference>
<keyword evidence="1" id="KW-0732">Signal</keyword>
<evidence type="ECO:0000313" key="3">
    <source>
        <dbReference type="EMBL" id="PLR12197.1"/>
    </source>
</evidence>